<comment type="caution">
    <text evidence="2">The sequence shown here is derived from an EMBL/GenBank/DDBJ whole genome shotgun (WGS) entry which is preliminary data.</text>
</comment>
<dbReference type="GeneID" id="39748841"/>
<gene>
    <name evidence="2" type="ORF">PGO_121010</name>
</gene>
<evidence type="ECO:0000259" key="1">
    <source>
        <dbReference type="Pfam" id="PF20715"/>
    </source>
</evidence>
<dbReference type="OrthoDB" id="361874at2759"/>
<evidence type="ECO:0000313" key="3">
    <source>
        <dbReference type="Proteomes" id="UP000195521"/>
    </source>
</evidence>
<dbReference type="AlphaFoldDB" id="A0A1Y1JHX0"/>
<evidence type="ECO:0000313" key="2">
    <source>
        <dbReference type="EMBL" id="GAW82109.1"/>
    </source>
</evidence>
<dbReference type="InterPro" id="IPR049230">
    <property type="entry name" value="DUF6827"/>
</dbReference>
<proteinExistence type="predicted"/>
<organism evidence="2 3">
    <name type="scientific">Plasmodium gonderi</name>
    <dbReference type="NCBI Taxonomy" id="77519"/>
    <lineage>
        <taxon>Eukaryota</taxon>
        <taxon>Sar</taxon>
        <taxon>Alveolata</taxon>
        <taxon>Apicomplexa</taxon>
        <taxon>Aconoidasida</taxon>
        <taxon>Haemosporida</taxon>
        <taxon>Plasmodiidae</taxon>
        <taxon>Plasmodium</taxon>
        <taxon>Plasmodium (Plasmodium)</taxon>
    </lineage>
</organism>
<reference evidence="3" key="1">
    <citation type="submission" date="2017-04" db="EMBL/GenBank/DDBJ databases">
        <title>Plasmodium gonderi genome.</title>
        <authorList>
            <person name="Arisue N."/>
            <person name="Honma H."/>
            <person name="Kawai S."/>
            <person name="Tougan T."/>
            <person name="Tanabe K."/>
            <person name="Horii T."/>
        </authorList>
    </citation>
    <scope>NUCLEOTIDE SEQUENCE [LARGE SCALE GENOMIC DNA]</scope>
    <source>
        <strain evidence="3">ATCC 30045</strain>
    </source>
</reference>
<sequence length="217" mass="26244">MRVVLVVNPFHVNTGKSVWKKLSYMSRRCFYTKFMKNDGIQNRHYIDRRSYFTSLYDTKNEKKKIMNEIDDLYDHILTSNWNDSVNLVLNVSIWEGILNSIEDKIKPFELDEDIIRKKKELNELFDILFILEDLRDHVNEILEQSSRASGLAGTYIFASFRIENMNEHIEFLKKQYDELILKYPLYKYQIDMVLGKGLALLRQRYNFEWKHMHDFFF</sequence>
<dbReference type="Proteomes" id="UP000195521">
    <property type="component" value="Unassembled WGS sequence"/>
</dbReference>
<feature type="domain" description="DUF6827" evidence="1">
    <location>
        <begin position="61"/>
        <end position="217"/>
    </location>
</feature>
<accession>A0A1Y1JHX0</accession>
<dbReference type="RefSeq" id="XP_028544698.1">
    <property type="nucleotide sequence ID" value="XM_028688897.1"/>
</dbReference>
<dbReference type="OMA" id="HMHDFFF"/>
<name>A0A1Y1JHX0_PLAGO</name>
<dbReference type="Pfam" id="PF20715">
    <property type="entry name" value="DUF6827"/>
    <property type="match status" value="1"/>
</dbReference>
<dbReference type="EMBL" id="BDQF01000013">
    <property type="protein sequence ID" value="GAW82109.1"/>
    <property type="molecule type" value="Genomic_DNA"/>
</dbReference>
<protein>
    <recommendedName>
        <fullName evidence="1">DUF6827 domain-containing protein</fullName>
    </recommendedName>
</protein>
<keyword evidence="3" id="KW-1185">Reference proteome</keyword>